<accession>A0A2R5GT13</accession>
<dbReference type="OrthoDB" id="8117402at2759"/>
<evidence type="ECO:0000313" key="8">
    <source>
        <dbReference type="EMBL" id="GBG33980.1"/>
    </source>
</evidence>
<dbReference type="Pfam" id="PF00096">
    <property type="entry name" value="zf-C2H2"/>
    <property type="match status" value="1"/>
</dbReference>
<feature type="domain" description="C2H2-type" evidence="7">
    <location>
        <begin position="87"/>
        <end position="115"/>
    </location>
</feature>
<evidence type="ECO:0000256" key="5">
    <source>
        <dbReference type="PROSITE-ProRule" id="PRU00042"/>
    </source>
</evidence>
<protein>
    <submittedName>
        <fullName evidence="8">Zinc finger protein 586</fullName>
    </submittedName>
</protein>
<sequence>MMQQHQQQQLLQEQEQAAAASAQNSAKPFSCTKCTRSFATNSGLESHILNVHINKKVYECPQCSKKFSANGSLKRHVETVHNRKRDFQCLRCGKLFALKHHLKNHMITVHHEKNVDLSNVKPITRRQTPSPQHHQLSSHASPPAPSSSPSAPLTSASLAPSARQERRESSYSVSSFSGFSAPFLGMLASNSSANGSSHMPSLLDMGGMLGANATHAAMQSLAGANNSHNDDHSASAMPTSMYDPNTTAEFRNLLGNLNYGLPSQEEDHVQSTLSSLTNPGSNSFVPEDSFASLMNSYNNSYNNRDQAQQRRTSFFETAPVHPFNTFGNGFNSDKSYPGIPSIPSMPSTSSNSGN</sequence>
<evidence type="ECO:0000256" key="2">
    <source>
        <dbReference type="ARBA" id="ARBA00022737"/>
    </source>
</evidence>
<evidence type="ECO:0000313" key="9">
    <source>
        <dbReference type="Proteomes" id="UP000241890"/>
    </source>
</evidence>
<name>A0A2R5GT13_9STRA</name>
<comment type="caution">
    <text evidence="8">The sequence shown here is derived from an EMBL/GenBank/DDBJ whole genome shotgun (WGS) entry which is preliminary data.</text>
</comment>
<keyword evidence="9" id="KW-1185">Reference proteome</keyword>
<dbReference type="AlphaFoldDB" id="A0A2R5GT13"/>
<dbReference type="InParanoid" id="A0A2R5GT13"/>
<dbReference type="PANTHER" id="PTHR24379">
    <property type="entry name" value="KRAB AND ZINC FINGER DOMAIN-CONTAINING"/>
    <property type="match status" value="1"/>
</dbReference>
<dbReference type="SUPFAM" id="SSF57667">
    <property type="entry name" value="beta-beta-alpha zinc fingers"/>
    <property type="match status" value="2"/>
</dbReference>
<feature type="compositionally biased region" description="Low complexity" evidence="6">
    <location>
        <begin position="127"/>
        <end position="162"/>
    </location>
</feature>
<gene>
    <name evidence="8" type="ORF">FCC1311_102032</name>
</gene>
<evidence type="ECO:0000256" key="6">
    <source>
        <dbReference type="SAM" id="MobiDB-lite"/>
    </source>
</evidence>
<evidence type="ECO:0000259" key="7">
    <source>
        <dbReference type="PROSITE" id="PS50157"/>
    </source>
</evidence>
<dbReference type="InterPro" id="IPR013087">
    <property type="entry name" value="Znf_C2H2_type"/>
</dbReference>
<proteinExistence type="predicted"/>
<dbReference type="GO" id="GO:0000981">
    <property type="term" value="F:DNA-binding transcription factor activity, RNA polymerase II-specific"/>
    <property type="evidence" value="ECO:0007669"/>
    <property type="project" value="TreeGrafter"/>
</dbReference>
<dbReference type="GO" id="GO:0008270">
    <property type="term" value="F:zinc ion binding"/>
    <property type="evidence" value="ECO:0007669"/>
    <property type="project" value="UniProtKB-KW"/>
</dbReference>
<feature type="region of interest" description="Disordered" evidence="6">
    <location>
        <begin position="118"/>
        <end position="171"/>
    </location>
</feature>
<organism evidence="8 9">
    <name type="scientific">Hondaea fermentalgiana</name>
    <dbReference type="NCBI Taxonomy" id="2315210"/>
    <lineage>
        <taxon>Eukaryota</taxon>
        <taxon>Sar</taxon>
        <taxon>Stramenopiles</taxon>
        <taxon>Bigyra</taxon>
        <taxon>Labyrinthulomycetes</taxon>
        <taxon>Thraustochytrida</taxon>
        <taxon>Thraustochytriidae</taxon>
        <taxon>Hondaea</taxon>
    </lineage>
</organism>
<keyword evidence="4" id="KW-0862">Zinc</keyword>
<dbReference type="PROSITE" id="PS00028">
    <property type="entry name" value="ZINC_FINGER_C2H2_1"/>
    <property type="match status" value="3"/>
</dbReference>
<dbReference type="EMBL" id="BEYU01000176">
    <property type="protein sequence ID" value="GBG33980.1"/>
    <property type="molecule type" value="Genomic_DNA"/>
</dbReference>
<evidence type="ECO:0000256" key="3">
    <source>
        <dbReference type="ARBA" id="ARBA00022771"/>
    </source>
</evidence>
<reference evidence="8 9" key="1">
    <citation type="submission" date="2017-12" db="EMBL/GenBank/DDBJ databases">
        <title>Sequencing, de novo assembly and annotation of complete genome of a new Thraustochytrid species, strain FCC1311.</title>
        <authorList>
            <person name="Sedici K."/>
            <person name="Godart F."/>
            <person name="Aiese Cigliano R."/>
            <person name="Sanseverino W."/>
            <person name="Barakat M."/>
            <person name="Ortet P."/>
            <person name="Marechal E."/>
            <person name="Cagnac O."/>
            <person name="Amato A."/>
        </authorList>
    </citation>
    <scope>NUCLEOTIDE SEQUENCE [LARGE SCALE GENOMIC DNA]</scope>
</reference>
<feature type="region of interest" description="Disordered" evidence="6">
    <location>
        <begin position="326"/>
        <end position="354"/>
    </location>
</feature>
<evidence type="ECO:0000256" key="4">
    <source>
        <dbReference type="ARBA" id="ARBA00022833"/>
    </source>
</evidence>
<dbReference type="Proteomes" id="UP000241890">
    <property type="component" value="Unassembled WGS sequence"/>
</dbReference>
<evidence type="ECO:0000256" key="1">
    <source>
        <dbReference type="ARBA" id="ARBA00022723"/>
    </source>
</evidence>
<dbReference type="PANTHER" id="PTHR24379:SF127">
    <property type="entry name" value="BLOODY FINGERS-RELATED"/>
    <property type="match status" value="1"/>
</dbReference>
<dbReference type="Gene3D" id="3.30.160.60">
    <property type="entry name" value="Classic Zinc Finger"/>
    <property type="match status" value="3"/>
</dbReference>
<dbReference type="SMART" id="SM00355">
    <property type="entry name" value="ZnF_C2H2"/>
    <property type="match status" value="3"/>
</dbReference>
<dbReference type="Pfam" id="PF13894">
    <property type="entry name" value="zf-C2H2_4"/>
    <property type="match status" value="1"/>
</dbReference>
<feature type="domain" description="C2H2-type" evidence="7">
    <location>
        <begin position="29"/>
        <end position="57"/>
    </location>
</feature>
<keyword evidence="3 5" id="KW-0863">Zinc-finger</keyword>
<feature type="domain" description="C2H2-type" evidence="7">
    <location>
        <begin position="58"/>
        <end position="86"/>
    </location>
</feature>
<dbReference type="InterPro" id="IPR036236">
    <property type="entry name" value="Znf_C2H2_sf"/>
</dbReference>
<dbReference type="PROSITE" id="PS50157">
    <property type="entry name" value="ZINC_FINGER_C2H2_2"/>
    <property type="match status" value="3"/>
</dbReference>
<keyword evidence="1" id="KW-0479">Metal-binding</keyword>
<feature type="compositionally biased region" description="Low complexity" evidence="6">
    <location>
        <begin position="335"/>
        <end position="354"/>
    </location>
</feature>
<keyword evidence="2" id="KW-0677">Repeat</keyword>
<dbReference type="GO" id="GO:0005634">
    <property type="term" value="C:nucleus"/>
    <property type="evidence" value="ECO:0007669"/>
    <property type="project" value="TreeGrafter"/>
</dbReference>
<dbReference type="GO" id="GO:0000977">
    <property type="term" value="F:RNA polymerase II transcription regulatory region sequence-specific DNA binding"/>
    <property type="evidence" value="ECO:0007669"/>
    <property type="project" value="TreeGrafter"/>
</dbReference>
<dbReference type="FunFam" id="3.30.160.60:FF:000100">
    <property type="entry name" value="Zinc finger 45-like"/>
    <property type="match status" value="1"/>
</dbReference>